<dbReference type="PANTHER" id="PTHR35307:SF3">
    <property type="entry name" value="DUF4220 DOMAIN-CONTAINING PROTEIN"/>
    <property type="match status" value="1"/>
</dbReference>
<sequence>MVWQGCNIDGSVNDSNFNEPMPWIGIYVAAASLVCSLAMGADAFLALRRKKFWFPCKFFSLNATSLTIIAVATKLSVDLNTSMPRCQDQLSKLSSTVLMCTVMGNFMPSIGTMENKEVFSNVIALGILVITLMVNVCIQMGTGVIYVYWKEHAVVMFIMLVLLLILSFSALTVPTTKHYFELKYRKKYEIAVKESSNETDIPVFKKLREDLMKYWIMAHSSCPQFVIGRSVTCTASGALCLLSAAILVEAWIRSYLMPWSFKFCSGESDYKWSVTLILISQTVAVGVGTIGPAFRWFVAILLRCPKKGGKSFKDEFKVEKYWIQRLVEWRGCPIGLPIHGRHCRKLAHDTRNLLADLCIRMQTGIVLVSKAVRLVSIFFIRFLLIFFCWFMELRRKLKLNNSISNNESGSESLQPNLKPDLSRFVLYLEGEENLVNLMAKSNCNATDCWISMGRKTQPKYLMQLLEKHMSSQGFKGLETFDSDKVPSLDYKKVPNCWALPVVILTTIAVSLPNIDKSSIKRLMRGVNEGLRYVRLIDQNLDDKEKLINIRKAADTVWLEVDLYHKWLGVDIRKMALQAKGPKEVVEELADIAKNRVMEYSQKTMAGCLNETPSKLPMKVLAANSMYRIAQTILLNDKWINEQMNVKLFEELSVVISDILAACLTNIPRVIHMECISSIIEERETRVSRAIFTLGLTEKILKLLDQKALPCLVTNKMTCVDDWHLSSKQHQLHFAPSSDCETEALNSGDLCVSID</sequence>
<dbReference type="Proteomes" id="UP000288805">
    <property type="component" value="Unassembled WGS sequence"/>
</dbReference>
<evidence type="ECO:0000313" key="3">
    <source>
        <dbReference type="Proteomes" id="UP000288805"/>
    </source>
</evidence>
<feature type="transmembrane region" description="Helical" evidence="1">
    <location>
        <begin position="24"/>
        <end position="45"/>
    </location>
</feature>
<evidence type="ECO:0000256" key="1">
    <source>
        <dbReference type="SAM" id="Phobius"/>
    </source>
</evidence>
<proteinExistence type="predicted"/>
<comment type="caution">
    <text evidence="2">The sequence shown here is derived from an EMBL/GenBank/DDBJ whole genome shotgun (WGS) entry which is preliminary data.</text>
</comment>
<dbReference type="AlphaFoldDB" id="A0A438K2E1"/>
<accession>A0A438K2E1</accession>
<keyword evidence="1" id="KW-0812">Transmembrane</keyword>
<feature type="transmembrane region" description="Helical" evidence="1">
    <location>
        <begin position="272"/>
        <end position="302"/>
    </location>
</feature>
<protein>
    <submittedName>
        <fullName evidence="2">Uncharacterized protein</fullName>
    </submittedName>
</protein>
<dbReference type="PANTHER" id="PTHR35307">
    <property type="entry name" value="PROTEIN, PUTATIVE-RELATED"/>
    <property type="match status" value="1"/>
</dbReference>
<evidence type="ECO:0000313" key="2">
    <source>
        <dbReference type="EMBL" id="RVX15370.1"/>
    </source>
</evidence>
<feature type="transmembrane region" description="Helical" evidence="1">
    <location>
        <begin position="226"/>
        <end position="252"/>
    </location>
</feature>
<keyword evidence="1" id="KW-1133">Transmembrane helix</keyword>
<feature type="transmembrane region" description="Helical" evidence="1">
    <location>
        <begin position="122"/>
        <end position="149"/>
    </location>
</feature>
<gene>
    <name evidence="2" type="ORF">CK203_009092</name>
</gene>
<name>A0A438K2E1_VITVI</name>
<reference evidence="2 3" key="1">
    <citation type="journal article" date="2018" name="PLoS Genet.">
        <title>Population sequencing reveals clonal diversity and ancestral inbreeding in the grapevine cultivar Chardonnay.</title>
        <authorList>
            <person name="Roach M.J."/>
            <person name="Johnson D.L."/>
            <person name="Bohlmann J."/>
            <person name="van Vuuren H.J."/>
            <person name="Jones S.J."/>
            <person name="Pretorius I.S."/>
            <person name="Schmidt S.A."/>
            <person name="Borneman A.R."/>
        </authorList>
    </citation>
    <scope>NUCLEOTIDE SEQUENCE [LARGE SCALE GENOMIC DNA]</scope>
    <source>
        <strain evidence="3">cv. Chardonnay</strain>
        <tissue evidence="2">Leaf</tissue>
    </source>
</reference>
<keyword evidence="1" id="KW-0472">Membrane</keyword>
<organism evidence="2 3">
    <name type="scientific">Vitis vinifera</name>
    <name type="common">Grape</name>
    <dbReference type="NCBI Taxonomy" id="29760"/>
    <lineage>
        <taxon>Eukaryota</taxon>
        <taxon>Viridiplantae</taxon>
        <taxon>Streptophyta</taxon>
        <taxon>Embryophyta</taxon>
        <taxon>Tracheophyta</taxon>
        <taxon>Spermatophyta</taxon>
        <taxon>Magnoliopsida</taxon>
        <taxon>eudicotyledons</taxon>
        <taxon>Gunneridae</taxon>
        <taxon>Pentapetalae</taxon>
        <taxon>rosids</taxon>
        <taxon>Vitales</taxon>
        <taxon>Vitaceae</taxon>
        <taxon>Viteae</taxon>
        <taxon>Vitis</taxon>
    </lineage>
</organism>
<feature type="transmembrane region" description="Helical" evidence="1">
    <location>
        <begin position="371"/>
        <end position="392"/>
    </location>
</feature>
<feature type="transmembrane region" description="Helical" evidence="1">
    <location>
        <begin position="155"/>
        <end position="176"/>
    </location>
</feature>
<dbReference type="EMBL" id="QGNW01000018">
    <property type="protein sequence ID" value="RVX15370.1"/>
    <property type="molecule type" value="Genomic_DNA"/>
</dbReference>